<dbReference type="InterPro" id="IPR036737">
    <property type="entry name" value="OmpA-like_sf"/>
</dbReference>
<reference evidence="7" key="1">
    <citation type="journal article" date="2020" name="mSystems">
        <title>Genome- and Community-Level Interaction Insights into Carbon Utilization and Element Cycling Functions of Hydrothermarchaeota in Hydrothermal Sediment.</title>
        <authorList>
            <person name="Zhou Z."/>
            <person name="Liu Y."/>
            <person name="Xu W."/>
            <person name="Pan J."/>
            <person name="Luo Z.H."/>
            <person name="Li M."/>
        </authorList>
    </citation>
    <scope>NUCLEOTIDE SEQUENCE [LARGE SCALE GENOMIC DNA]</scope>
    <source>
        <strain evidence="7">SpSt-776</strain>
    </source>
</reference>
<protein>
    <submittedName>
        <fullName evidence="7">OmpA family protein</fullName>
    </submittedName>
</protein>
<comment type="caution">
    <text evidence="7">The sequence shown here is derived from an EMBL/GenBank/DDBJ whole genome shotgun (WGS) entry which is preliminary data.</text>
</comment>
<organism evidence="7">
    <name type="scientific">Desulfobacca acetoxidans</name>
    <dbReference type="NCBI Taxonomy" id="60893"/>
    <lineage>
        <taxon>Bacteria</taxon>
        <taxon>Pseudomonadati</taxon>
        <taxon>Thermodesulfobacteriota</taxon>
        <taxon>Desulfobaccia</taxon>
        <taxon>Desulfobaccales</taxon>
        <taxon>Desulfobaccaceae</taxon>
        <taxon>Desulfobacca</taxon>
    </lineage>
</organism>
<dbReference type="PANTHER" id="PTHR30329">
    <property type="entry name" value="STATOR ELEMENT OF FLAGELLAR MOTOR COMPLEX"/>
    <property type="match status" value="1"/>
</dbReference>
<feature type="signal peptide" evidence="5">
    <location>
        <begin position="1"/>
        <end position="25"/>
    </location>
</feature>
<dbReference type="EMBL" id="DTHB01000029">
    <property type="protein sequence ID" value="HGB14361.1"/>
    <property type="molecule type" value="Genomic_DNA"/>
</dbReference>
<dbReference type="SUPFAM" id="SSF103088">
    <property type="entry name" value="OmpA-like"/>
    <property type="match status" value="1"/>
</dbReference>
<comment type="subcellular location">
    <subcellularLocation>
        <location evidence="1">Cell outer membrane</location>
    </subcellularLocation>
</comment>
<dbReference type="PRINTS" id="PR01021">
    <property type="entry name" value="OMPADOMAIN"/>
</dbReference>
<dbReference type="PROSITE" id="PS51123">
    <property type="entry name" value="OMPA_2"/>
    <property type="match status" value="1"/>
</dbReference>
<keyword evidence="2 4" id="KW-0472">Membrane</keyword>
<proteinExistence type="predicted"/>
<name>A0A7C3SIF8_9BACT</name>
<evidence type="ECO:0000259" key="6">
    <source>
        <dbReference type="PROSITE" id="PS51123"/>
    </source>
</evidence>
<dbReference type="CDD" id="cd07185">
    <property type="entry name" value="OmpA_C-like"/>
    <property type="match status" value="1"/>
</dbReference>
<evidence type="ECO:0000313" key="7">
    <source>
        <dbReference type="EMBL" id="HGB14361.1"/>
    </source>
</evidence>
<dbReference type="InterPro" id="IPR006664">
    <property type="entry name" value="OMP_bac"/>
</dbReference>
<accession>A0A7C3SIF8</accession>
<feature type="chain" id="PRO_5027663247" evidence="5">
    <location>
        <begin position="26"/>
        <end position="277"/>
    </location>
</feature>
<dbReference type="PANTHER" id="PTHR30329:SF21">
    <property type="entry name" value="LIPOPROTEIN YIAD-RELATED"/>
    <property type="match status" value="1"/>
</dbReference>
<dbReference type="AlphaFoldDB" id="A0A7C3SIF8"/>
<dbReference type="InterPro" id="IPR050330">
    <property type="entry name" value="Bact_OuterMem_StrucFunc"/>
</dbReference>
<evidence type="ECO:0000256" key="2">
    <source>
        <dbReference type="ARBA" id="ARBA00023136"/>
    </source>
</evidence>
<evidence type="ECO:0000256" key="1">
    <source>
        <dbReference type="ARBA" id="ARBA00004442"/>
    </source>
</evidence>
<dbReference type="InterPro" id="IPR006665">
    <property type="entry name" value="OmpA-like"/>
</dbReference>
<dbReference type="Pfam" id="PF00691">
    <property type="entry name" value="OmpA"/>
    <property type="match status" value="1"/>
</dbReference>
<dbReference type="Gene3D" id="3.30.1330.60">
    <property type="entry name" value="OmpA-like domain"/>
    <property type="match status" value="1"/>
</dbReference>
<evidence type="ECO:0000256" key="4">
    <source>
        <dbReference type="PROSITE-ProRule" id="PRU00473"/>
    </source>
</evidence>
<dbReference type="GO" id="GO:0009279">
    <property type="term" value="C:cell outer membrane"/>
    <property type="evidence" value="ECO:0007669"/>
    <property type="project" value="UniProtKB-SubCell"/>
</dbReference>
<keyword evidence="3" id="KW-0998">Cell outer membrane</keyword>
<keyword evidence="5" id="KW-0732">Signal</keyword>
<evidence type="ECO:0000256" key="5">
    <source>
        <dbReference type="SAM" id="SignalP"/>
    </source>
</evidence>
<sequence length="277" mass="31250">MQPRVIALLAALAVFLVLVSGTAVRAQKKVPDHPVIKPLPEVNRKEGVFHKFNAHKFRIKTEEGDQDKEIRGKYWEYSYYTTDDVSGLYILENYKAAAQEKGGSILYEGKERLVFTLPTPEGGTLWVEVYRNGWNNYYQLYIIEEQPLKKVLTFGAAQIQHELETTGEVTLYGITFDFNKATLRPGSETVLLEVVKVLTAAPDLKVEIQGHTCDIGGRAYNLKLSQARAETVQSFLVQHGIAESRLVPKGYGMEMPVASNDTEEGRARNRRVVFKKI</sequence>
<gene>
    <name evidence="7" type="ORF">ENV62_03870</name>
</gene>
<feature type="domain" description="OmpA-like" evidence="6">
    <location>
        <begin position="163"/>
        <end position="277"/>
    </location>
</feature>
<evidence type="ECO:0000256" key="3">
    <source>
        <dbReference type="ARBA" id="ARBA00023237"/>
    </source>
</evidence>